<evidence type="ECO:0000313" key="4">
    <source>
        <dbReference type="Proteomes" id="UP000245166"/>
    </source>
</evidence>
<dbReference type="PROSITE" id="PS51257">
    <property type="entry name" value="PROKAR_LIPOPROTEIN"/>
    <property type="match status" value="1"/>
</dbReference>
<comment type="caution">
    <text evidence="3">The sequence shown here is derived from an EMBL/GenBank/DDBJ whole genome shotgun (WGS) entry which is preliminary data.</text>
</comment>
<evidence type="ECO:0000313" key="3">
    <source>
        <dbReference type="EMBL" id="PWD51664.1"/>
    </source>
</evidence>
<dbReference type="InterPro" id="IPR053807">
    <property type="entry name" value="LppM"/>
</dbReference>
<keyword evidence="4" id="KW-1185">Reference proteome</keyword>
<feature type="domain" description="LppM" evidence="2">
    <location>
        <begin position="24"/>
        <end position="197"/>
    </location>
</feature>
<sequence>MHRRWKQAVVAGALALLTLTGCVRTEADLEVARDDTITGTIQIVAPLADDSDASRQAVADQVTLIESRALPGLRDLPGVTASAVTPEPGWYGTELSLDGVPIAWVLLGTTPLVTRDGDDFVVAGTIDPAAQPETPIPAVEGERPAGAAESSVSLSLTFPGNVEDVRGSEDLAVVDGRTVTWQTTYDVPVTLDATASATSSAFPDWIWKALVYGVGGVVVLAIAGLITVAVRSRHDG</sequence>
<accession>A0A2U1ZXH2</accession>
<feature type="transmembrane region" description="Helical" evidence="1">
    <location>
        <begin position="205"/>
        <end position="230"/>
    </location>
</feature>
<organism evidence="3 4">
    <name type="scientific">Serinibacter arcticus</name>
    <dbReference type="NCBI Taxonomy" id="1655435"/>
    <lineage>
        <taxon>Bacteria</taxon>
        <taxon>Bacillati</taxon>
        <taxon>Actinomycetota</taxon>
        <taxon>Actinomycetes</taxon>
        <taxon>Micrococcales</taxon>
        <taxon>Beutenbergiaceae</taxon>
        <taxon>Serinibacter</taxon>
    </lineage>
</organism>
<evidence type="ECO:0000256" key="1">
    <source>
        <dbReference type="SAM" id="Phobius"/>
    </source>
</evidence>
<proteinExistence type="predicted"/>
<dbReference type="Pfam" id="PF21946">
    <property type="entry name" value="LppM"/>
    <property type="match status" value="1"/>
</dbReference>
<keyword evidence="1" id="KW-0812">Transmembrane</keyword>
<protein>
    <recommendedName>
        <fullName evidence="2">LppM domain-containing protein</fullName>
    </recommendedName>
</protein>
<reference evidence="3 4" key="1">
    <citation type="submission" date="2018-03" db="EMBL/GenBank/DDBJ databases">
        <title>Genome assembly of novel Miniimonas species PCH200.</title>
        <authorList>
            <person name="Thakur V."/>
            <person name="Kumar V."/>
            <person name="Singh D."/>
        </authorList>
    </citation>
    <scope>NUCLEOTIDE SEQUENCE [LARGE SCALE GENOMIC DNA]</scope>
    <source>
        <strain evidence="3 4">PCH200</strain>
    </source>
</reference>
<dbReference type="AlphaFoldDB" id="A0A2U1ZXH2"/>
<gene>
    <name evidence="3" type="ORF">C8046_14445</name>
</gene>
<dbReference type="RefSeq" id="WP_109230044.1">
    <property type="nucleotide sequence ID" value="NZ_PYHR01000002.1"/>
</dbReference>
<dbReference type="OrthoDB" id="3712375at2"/>
<keyword evidence="1" id="KW-1133">Transmembrane helix</keyword>
<dbReference type="EMBL" id="PYHR01000002">
    <property type="protein sequence ID" value="PWD51664.1"/>
    <property type="molecule type" value="Genomic_DNA"/>
</dbReference>
<keyword evidence="1" id="KW-0472">Membrane</keyword>
<dbReference type="Proteomes" id="UP000245166">
    <property type="component" value="Unassembled WGS sequence"/>
</dbReference>
<evidence type="ECO:0000259" key="2">
    <source>
        <dbReference type="Pfam" id="PF21946"/>
    </source>
</evidence>
<name>A0A2U1ZXH2_9MICO</name>